<keyword evidence="3 9" id="KW-0808">Transferase</keyword>
<dbReference type="GO" id="GO:0003677">
    <property type="term" value="F:DNA binding"/>
    <property type="evidence" value="ECO:0007669"/>
    <property type="project" value="InterPro"/>
</dbReference>
<dbReference type="Proteomes" id="UP000028542">
    <property type="component" value="Unassembled WGS sequence"/>
</dbReference>
<evidence type="ECO:0000256" key="6">
    <source>
        <dbReference type="ARBA" id="ARBA00022932"/>
    </source>
</evidence>
<gene>
    <name evidence="9" type="ORF">IO99_04630</name>
</gene>
<dbReference type="GO" id="GO:0006261">
    <property type="term" value="P:DNA-templated DNA replication"/>
    <property type="evidence" value="ECO:0007669"/>
    <property type="project" value="TreeGrafter"/>
</dbReference>
<dbReference type="Gene3D" id="3.40.50.300">
    <property type="entry name" value="P-loop containing nucleotide triphosphate hydrolases"/>
    <property type="match status" value="1"/>
</dbReference>
<dbReference type="Gene3D" id="1.20.272.10">
    <property type="match status" value="1"/>
</dbReference>
<protein>
    <recommendedName>
        <fullName evidence="2">DNA polymerase III subunit delta'</fullName>
        <ecNumber evidence="1">2.7.7.7</ecNumber>
    </recommendedName>
</protein>
<dbReference type="eggNOG" id="COG0470">
    <property type="taxonomic scope" value="Bacteria"/>
</dbReference>
<comment type="caution">
    <text evidence="9">The sequence shown here is derived from an EMBL/GenBank/DDBJ whole genome shotgun (WGS) entry which is preliminary data.</text>
</comment>
<dbReference type="Pfam" id="PF09115">
    <property type="entry name" value="DNApol3-delta_C"/>
    <property type="match status" value="1"/>
</dbReference>
<dbReference type="Pfam" id="PF13177">
    <property type="entry name" value="DNA_pol3_delta2"/>
    <property type="match status" value="1"/>
</dbReference>
<evidence type="ECO:0000256" key="3">
    <source>
        <dbReference type="ARBA" id="ARBA00022679"/>
    </source>
</evidence>
<name>A0A084JF25_9CLOT</name>
<dbReference type="GO" id="GO:0009360">
    <property type="term" value="C:DNA polymerase III complex"/>
    <property type="evidence" value="ECO:0007669"/>
    <property type="project" value="InterPro"/>
</dbReference>
<keyword evidence="4 9" id="KW-0548">Nucleotidyltransferase</keyword>
<dbReference type="STRING" id="318464.IO99_04630"/>
<dbReference type="GO" id="GO:0003887">
    <property type="term" value="F:DNA-directed DNA polymerase activity"/>
    <property type="evidence" value="ECO:0007669"/>
    <property type="project" value="UniProtKB-KW"/>
</dbReference>
<keyword evidence="10" id="KW-1185">Reference proteome</keyword>
<keyword evidence="5" id="KW-0235">DNA replication</keyword>
<sequence length="311" mass="35649">MSMIGHENIKNSLIEAINNNKFTHAHILVGEKGIGKSVLAKFIASRLLGIDEVREHVDIINWSLDKGKASIGVNTIRSIIEECNKKPFERDRKVIIIDNGDKITFQAQNAFLKTIEEPPANVYIFILCEELESMLDTIKSRCGIHKLKPLSKEEMILFLKNRYTGIEENKMLVAISFAKGIPGKAESLIENEDFSLIRNTIFELIYKIKDKDYETSLLYEKFFNDYKNMEEDILDVIITIIRDIIIYKEVGDEELIINIDKLSDIKDLVNIFSLSKLNGMIKVVDDTRKTLKNNVNSSLAFITMVLRMQEV</sequence>
<reference evidence="9 10" key="1">
    <citation type="submission" date="2014-07" db="EMBL/GenBank/DDBJ databases">
        <title>Draft genome of Clostridium sulfidigenes 113A isolated from sediments associated with methane hydrate from Krishna Godavari basin.</title>
        <authorList>
            <person name="Honkalas V.S."/>
            <person name="Dabir A.P."/>
            <person name="Arora P."/>
            <person name="Dhakephalkar P.K."/>
        </authorList>
    </citation>
    <scope>NUCLEOTIDE SEQUENCE [LARGE SCALE GENOMIC DNA]</scope>
    <source>
        <strain evidence="9 10">113A</strain>
    </source>
</reference>
<accession>A0A084JF25</accession>
<dbReference type="PANTHER" id="PTHR11669">
    <property type="entry name" value="REPLICATION FACTOR C / DNA POLYMERASE III GAMMA-TAU SUBUNIT"/>
    <property type="match status" value="1"/>
</dbReference>
<comment type="catalytic activity">
    <reaction evidence="7">
        <text>DNA(n) + a 2'-deoxyribonucleoside 5'-triphosphate = DNA(n+1) + diphosphate</text>
        <dbReference type="Rhea" id="RHEA:22508"/>
        <dbReference type="Rhea" id="RHEA-COMP:17339"/>
        <dbReference type="Rhea" id="RHEA-COMP:17340"/>
        <dbReference type="ChEBI" id="CHEBI:33019"/>
        <dbReference type="ChEBI" id="CHEBI:61560"/>
        <dbReference type="ChEBI" id="CHEBI:173112"/>
        <dbReference type="EC" id="2.7.7.7"/>
    </reaction>
</comment>
<dbReference type="NCBIfam" id="NF004047">
    <property type="entry name" value="PRK05564.1"/>
    <property type="match status" value="1"/>
</dbReference>
<feature type="domain" description="DNA polymerase III delta subunit C-terminal" evidence="8">
    <location>
        <begin position="227"/>
        <end position="309"/>
    </location>
</feature>
<evidence type="ECO:0000256" key="2">
    <source>
        <dbReference type="ARBA" id="ARBA00014363"/>
    </source>
</evidence>
<evidence type="ECO:0000256" key="5">
    <source>
        <dbReference type="ARBA" id="ARBA00022705"/>
    </source>
</evidence>
<organism evidence="9 10">
    <name type="scientific">Clostridium sulfidigenes</name>
    <dbReference type="NCBI Taxonomy" id="318464"/>
    <lineage>
        <taxon>Bacteria</taxon>
        <taxon>Bacillati</taxon>
        <taxon>Bacillota</taxon>
        <taxon>Clostridia</taxon>
        <taxon>Eubacteriales</taxon>
        <taxon>Clostridiaceae</taxon>
        <taxon>Clostridium</taxon>
    </lineage>
</organism>
<evidence type="ECO:0000259" key="8">
    <source>
        <dbReference type="Pfam" id="PF09115"/>
    </source>
</evidence>
<dbReference type="InterPro" id="IPR050238">
    <property type="entry name" value="DNA_Rep/Repair_Clamp_Loader"/>
</dbReference>
<proteinExistence type="predicted"/>
<evidence type="ECO:0000256" key="7">
    <source>
        <dbReference type="ARBA" id="ARBA00049244"/>
    </source>
</evidence>
<evidence type="ECO:0000313" key="9">
    <source>
        <dbReference type="EMBL" id="KEZ87559.1"/>
    </source>
</evidence>
<evidence type="ECO:0000256" key="1">
    <source>
        <dbReference type="ARBA" id="ARBA00012417"/>
    </source>
</evidence>
<keyword evidence="6" id="KW-0239">DNA-directed DNA polymerase</keyword>
<dbReference type="AlphaFoldDB" id="A0A084JF25"/>
<dbReference type="EMBL" id="JPMD01000010">
    <property type="protein sequence ID" value="KEZ87559.1"/>
    <property type="molecule type" value="Genomic_DNA"/>
</dbReference>
<dbReference type="EC" id="2.7.7.7" evidence="1"/>
<dbReference type="InterPro" id="IPR027417">
    <property type="entry name" value="P-loop_NTPase"/>
</dbReference>
<dbReference type="PANTHER" id="PTHR11669:SF8">
    <property type="entry name" value="DNA POLYMERASE III SUBUNIT DELTA"/>
    <property type="match status" value="1"/>
</dbReference>
<evidence type="ECO:0000313" key="10">
    <source>
        <dbReference type="Proteomes" id="UP000028542"/>
    </source>
</evidence>
<dbReference type="SUPFAM" id="SSF52540">
    <property type="entry name" value="P-loop containing nucleoside triphosphate hydrolases"/>
    <property type="match status" value="1"/>
</dbReference>
<dbReference type="InterPro" id="IPR015199">
    <property type="entry name" value="DNA_pol_III_delta_C"/>
</dbReference>
<evidence type="ECO:0000256" key="4">
    <source>
        <dbReference type="ARBA" id="ARBA00022695"/>
    </source>
</evidence>